<proteinExistence type="predicted"/>
<gene>
    <name evidence="1" type="ORF">MTR67_031059</name>
</gene>
<accession>A0AAF0U1W6</accession>
<dbReference type="EMBL" id="CP133618">
    <property type="protein sequence ID" value="WMV37674.1"/>
    <property type="molecule type" value="Genomic_DNA"/>
</dbReference>
<dbReference type="Proteomes" id="UP001234989">
    <property type="component" value="Chromosome 7"/>
</dbReference>
<sequence>MGSGSKAVNATGFCGMNPDDAHYEAMYNDELHFLANQGGCFCLNYPRTGGNQGWNREHDEGWKDCNKEWRDRGTNMRE</sequence>
<organism evidence="1 2">
    <name type="scientific">Solanum verrucosum</name>
    <dbReference type="NCBI Taxonomy" id="315347"/>
    <lineage>
        <taxon>Eukaryota</taxon>
        <taxon>Viridiplantae</taxon>
        <taxon>Streptophyta</taxon>
        <taxon>Embryophyta</taxon>
        <taxon>Tracheophyta</taxon>
        <taxon>Spermatophyta</taxon>
        <taxon>Magnoliopsida</taxon>
        <taxon>eudicotyledons</taxon>
        <taxon>Gunneridae</taxon>
        <taxon>Pentapetalae</taxon>
        <taxon>asterids</taxon>
        <taxon>lamiids</taxon>
        <taxon>Solanales</taxon>
        <taxon>Solanaceae</taxon>
        <taxon>Solanoideae</taxon>
        <taxon>Solaneae</taxon>
        <taxon>Solanum</taxon>
    </lineage>
</organism>
<evidence type="ECO:0000313" key="1">
    <source>
        <dbReference type="EMBL" id="WMV37674.1"/>
    </source>
</evidence>
<name>A0AAF0U1W6_SOLVR</name>
<protein>
    <submittedName>
        <fullName evidence="1">Uncharacterized protein</fullName>
    </submittedName>
</protein>
<keyword evidence="2" id="KW-1185">Reference proteome</keyword>
<evidence type="ECO:0000313" key="2">
    <source>
        <dbReference type="Proteomes" id="UP001234989"/>
    </source>
</evidence>
<dbReference type="AlphaFoldDB" id="A0AAF0U1W6"/>
<reference evidence="1" key="1">
    <citation type="submission" date="2023-08" db="EMBL/GenBank/DDBJ databases">
        <title>A de novo genome assembly of Solanum verrucosum Schlechtendal, a Mexican diploid species geographically isolated from the other diploid A-genome species in potato relatives.</title>
        <authorList>
            <person name="Hosaka K."/>
        </authorList>
    </citation>
    <scope>NUCLEOTIDE SEQUENCE</scope>
    <source>
        <tissue evidence="1">Young leaves</tissue>
    </source>
</reference>